<gene>
    <name evidence="1" type="ORF">CLV63_11878</name>
</gene>
<dbReference type="OrthoDB" id="3578774at2"/>
<reference evidence="1 2" key="1">
    <citation type="submission" date="2018-03" db="EMBL/GenBank/DDBJ databases">
        <title>Genomic Encyclopedia of Archaeal and Bacterial Type Strains, Phase II (KMG-II): from individual species to whole genera.</title>
        <authorList>
            <person name="Goeker M."/>
        </authorList>
    </citation>
    <scope>NUCLEOTIDE SEQUENCE [LARGE SCALE GENOMIC DNA]</scope>
    <source>
        <strain evidence="1 2">DSM 45312</strain>
    </source>
</reference>
<sequence>MRLVFTNADQDTFDEYRSRFAARVRERGGSVSPSVLKTVLDYKFGEPDAGGDGQLAQWHRGDVAALLLDWLPRLGGADLPSEDAVRTALEAWFGLLTEQEWWDPRSDSVAELLAVIGEVAEGYQRAAANRAEHHIASYMTEVMVDNDIDIEDPEQVADFERRVDAGEIDVDFALLSGLADGSIEPPPSFLSGAGRFGASWRAPVLLEGAALDAAITAAPGYAALKEEFDALDDMYDDVAADADADPRAGDPVLVWDFGFESIADDLLDITELDEDGFDEAFDADPEDVVEQVLMVLFMERLPMPENLVGELVADMCGALDDSAPATGQVALFDRAAGFVLGELRRHGAVVREEHGQDADAAGGPVVSLTPLGEWAAYRELTDAGYDIRTFDELMAESAEVLVERAASGEPGGDLDLEAWIEARDIESAVRELTAVAVRTDDSTHRATVSAATAERALLARPVYEELLEVPAAGRLARTWLFHAGFRKESDLQADDLEWHTVDAIAAMARMDLMDDEQIADLPVRRQGGVPSIIDLAVEHQHPEAAFLLSWLGEHHSDAAVRKEARTALFRLSSRGA</sequence>
<protein>
    <submittedName>
        <fullName evidence="1">Uncharacterized protein</fullName>
    </submittedName>
</protein>
<keyword evidence="2" id="KW-1185">Reference proteome</keyword>
<organism evidence="1 2">
    <name type="scientific">Murinocardiopsis flavida</name>
    <dbReference type="NCBI Taxonomy" id="645275"/>
    <lineage>
        <taxon>Bacteria</taxon>
        <taxon>Bacillati</taxon>
        <taxon>Actinomycetota</taxon>
        <taxon>Actinomycetes</taxon>
        <taxon>Streptosporangiales</taxon>
        <taxon>Nocardiopsidaceae</taxon>
        <taxon>Murinocardiopsis</taxon>
    </lineage>
</organism>
<evidence type="ECO:0000313" key="1">
    <source>
        <dbReference type="EMBL" id="PSK92319.1"/>
    </source>
</evidence>
<proteinExistence type="predicted"/>
<evidence type="ECO:0000313" key="2">
    <source>
        <dbReference type="Proteomes" id="UP000240542"/>
    </source>
</evidence>
<dbReference type="AlphaFoldDB" id="A0A2P8D547"/>
<dbReference type="RefSeq" id="WP_106585324.1">
    <property type="nucleotide sequence ID" value="NZ_PYGA01000018.1"/>
</dbReference>
<name>A0A2P8D547_9ACTN</name>
<dbReference type="EMBL" id="PYGA01000018">
    <property type="protein sequence ID" value="PSK92319.1"/>
    <property type="molecule type" value="Genomic_DNA"/>
</dbReference>
<comment type="caution">
    <text evidence="1">The sequence shown here is derived from an EMBL/GenBank/DDBJ whole genome shotgun (WGS) entry which is preliminary data.</text>
</comment>
<accession>A0A2P8D547</accession>
<dbReference type="Proteomes" id="UP000240542">
    <property type="component" value="Unassembled WGS sequence"/>
</dbReference>